<evidence type="ECO:0000256" key="3">
    <source>
        <dbReference type="ARBA" id="ARBA00023284"/>
    </source>
</evidence>
<comment type="function">
    <text evidence="1">Participates in various redox reactions through the reversible oxidation of its active center dithiol to a disulfide and catalyzes dithiol-disulfide exchange reactions.</text>
</comment>
<reference evidence="6 7" key="1">
    <citation type="submission" date="2017-12" db="EMBL/GenBank/DDBJ databases">
        <title>Sequencing the genomes of 1000 Actinobacteria strains.</title>
        <authorList>
            <person name="Klenk H.-P."/>
        </authorList>
    </citation>
    <scope>NUCLEOTIDE SEQUENCE [LARGE SCALE GENOMIC DNA]</scope>
    <source>
        <strain evidence="6 7">DSM 44489</strain>
    </source>
</reference>
<name>A0A2N3VHL5_9NOCA</name>
<dbReference type="PANTHER" id="PTHR45663">
    <property type="entry name" value="GEO12009P1"/>
    <property type="match status" value="1"/>
</dbReference>
<dbReference type="Proteomes" id="UP000233766">
    <property type="component" value="Unassembled WGS sequence"/>
</dbReference>
<evidence type="ECO:0000256" key="2">
    <source>
        <dbReference type="ARBA" id="ARBA00008987"/>
    </source>
</evidence>
<dbReference type="PANTHER" id="PTHR45663:SF11">
    <property type="entry name" value="GEO12009P1"/>
    <property type="match status" value="1"/>
</dbReference>
<comment type="similarity">
    <text evidence="2">Belongs to the thioredoxin family.</text>
</comment>
<dbReference type="GO" id="GO:0015035">
    <property type="term" value="F:protein-disulfide reductase activity"/>
    <property type="evidence" value="ECO:0007669"/>
    <property type="project" value="TreeGrafter"/>
</dbReference>
<comment type="caution">
    <text evidence="6">The sequence shown here is derived from an EMBL/GenBank/DDBJ whole genome shotgun (WGS) entry which is preliminary data.</text>
</comment>
<dbReference type="Gene3D" id="3.40.30.10">
    <property type="entry name" value="Glutaredoxin"/>
    <property type="match status" value="1"/>
</dbReference>
<dbReference type="InterPro" id="IPR013766">
    <property type="entry name" value="Thioredoxin_domain"/>
</dbReference>
<organism evidence="6 7">
    <name type="scientific">Nocardia fluminea</name>
    <dbReference type="NCBI Taxonomy" id="134984"/>
    <lineage>
        <taxon>Bacteria</taxon>
        <taxon>Bacillati</taxon>
        <taxon>Actinomycetota</taxon>
        <taxon>Actinomycetes</taxon>
        <taxon>Mycobacteriales</taxon>
        <taxon>Nocardiaceae</taxon>
        <taxon>Nocardia</taxon>
    </lineage>
</organism>
<protein>
    <submittedName>
        <fullName evidence="6">Thioredoxin</fullName>
    </submittedName>
</protein>
<gene>
    <name evidence="6" type="ORF">ATK86_5553</name>
</gene>
<keyword evidence="7" id="KW-1185">Reference proteome</keyword>
<feature type="domain" description="Thioredoxin" evidence="5">
    <location>
        <begin position="7"/>
        <end position="102"/>
    </location>
</feature>
<evidence type="ECO:0000256" key="4">
    <source>
        <dbReference type="SAM" id="MobiDB-lite"/>
    </source>
</evidence>
<dbReference type="EMBL" id="PJMW01000002">
    <property type="protein sequence ID" value="PKV81099.1"/>
    <property type="molecule type" value="Genomic_DNA"/>
</dbReference>
<evidence type="ECO:0000313" key="7">
    <source>
        <dbReference type="Proteomes" id="UP000233766"/>
    </source>
</evidence>
<dbReference type="InterPro" id="IPR036249">
    <property type="entry name" value="Thioredoxin-like_sf"/>
</dbReference>
<dbReference type="Pfam" id="PF00085">
    <property type="entry name" value="Thioredoxin"/>
    <property type="match status" value="1"/>
</dbReference>
<dbReference type="AlphaFoldDB" id="A0A2N3VHL5"/>
<evidence type="ECO:0000256" key="1">
    <source>
        <dbReference type="ARBA" id="ARBA00003318"/>
    </source>
</evidence>
<proteinExistence type="inferred from homology"/>
<accession>A0A2N3VHL5</accession>
<evidence type="ECO:0000313" key="6">
    <source>
        <dbReference type="EMBL" id="PKV81099.1"/>
    </source>
</evidence>
<dbReference type="RefSeq" id="WP_170112194.1">
    <property type="nucleotide sequence ID" value="NZ_PJMW01000002.1"/>
</dbReference>
<feature type="region of interest" description="Disordered" evidence="4">
    <location>
        <begin position="103"/>
        <end position="136"/>
    </location>
</feature>
<dbReference type="SUPFAM" id="SSF52833">
    <property type="entry name" value="Thioredoxin-like"/>
    <property type="match status" value="1"/>
</dbReference>
<evidence type="ECO:0000259" key="5">
    <source>
        <dbReference type="Pfam" id="PF00085"/>
    </source>
</evidence>
<dbReference type="CDD" id="cd02947">
    <property type="entry name" value="TRX_family"/>
    <property type="match status" value="1"/>
</dbReference>
<keyword evidence="3" id="KW-0676">Redox-active center</keyword>
<sequence length="136" mass="15128">MLEVLANASAFHAAVRRRDIAVAVLFHARWDSNSRMLLDEFERYARTADARIMCAAMEFDDWSKVVEQYRVTALPTILIFTGGRLSGRIIGARKAARVRRDIARHLPARSGTSTRGQGPRASDPDDRIPGGPRPAL</sequence>
<dbReference type="GO" id="GO:0005737">
    <property type="term" value="C:cytoplasm"/>
    <property type="evidence" value="ECO:0007669"/>
    <property type="project" value="TreeGrafter"/>
</dbReference>